<keyword evidence="1" id="KW-0812">Transmembrane</keyword>
<dbReference type="InterPro" id="IPR051200">
    <property type="entry name" value="Host-pathogen_enzymatic-act"/>
</dbReference>
<keyword evidence="1" id="KW-0472">Membrane</keyword>
<accession>A0A1G2SZL4</accession>
<dbReference type="AlphaFoldDB" id="A0A1G2SZL4"/>
<dbReference type="PANTHER" id="PTHR47197">
    <property type="entry name" value="PROTEIN NIRF"/>
    <property type="match status" value="1"/>
</dbReference>
<evidence type="ECO:0000256" key="1">
    <source>
        <dbReference type="SAM" id="Phobius"/>
    </source>
</evidence>
<evidence type="ECO:0000313" key="3">
    <source>
        <dbReference type="Proteomes" id="UP000177746"/>
    </source>
</evidence>
<dbReference type="SUPFAM" id="SSF51004">
    <property type="entry name" value="C-terminal (heme d1) domain of cytochrome cd1-nitrite reductase"/>
    <property type="match status" value="2"/>
</dbReference>
<evidence type="ECO:0000313" key="2">
    <source>
        <dbReference type="EMBL" id="OHA90497.1"/>
    </source>
</evidence>
<reference evidence="2 3" key="1">
    <citation type="journal article" date="2016" name="Nat. Commun.">
        <title>Thousands of microbial genomes shed light on interconnected biogeochemical processes in an aquifer system.</title>
        <authorList>
            <person name="Anantharaman K."/>
            <person name="Brown C.T."/>
            <person name="Hug L.A."/>
            <person name="Sharon I."/>
            <person name="Castelle C.J."/>
            <person name="Probst A.J."/>
            <person name="Thomas B.C."/>
            <person name="Singh A."/>
            <person name="Wilkins M.J."/>
            <person name="Karaoz U."/>
            <person name="Brodie E.L."/>
            <person name="Williams K.H."/>
            <person name="Hubbard S.S."/>
            <person name="Banfield J.F."/>
        </authorList>
    </citation>
    <scope>NUCLEOTIDE SEQUENCE [LARGE SCALE GENOMIC DNA]</scope>
</reference>
<dbReference type="PANTHER" id="PTHR47197:SF3">
    <property type="entry name" value="DIHYDRO-HEME D1 DEHYDROGENASE"/>
    <property type="match status" value="1"/>
</dbReference>
<comment type="caution">
    <text evidence="2">The sequence shown here is derived from an EMBL/GenBank/DDBJ whole genome shotgun (WGS) entry which is preliminary data.</text>
</comment>
<dbReference type="InterPro" id="IPR011964">
    <property type="entry name" value="YVTN_b-propeller_repeat"/>
</dbReference>
<organism evidence="2 3">
    <name type="scientific">Candidatus Zambryskibacteria bacterium RIFCSPHIGHO2_01_FULL_46_30</name>
    <dbReference type="NCBI Taxonomy" id="1802739"/>
    <lineage>
        <taxon>Bacteria</taxon>
        <taxon>Candidatus Zambryskiibacteriota</taxon>
    </lineage>
</organism>
<name>A0A1G2SZL4_9BACT</name>
<dbReference type="InterPro" id="IPR015943">
    <property type="entry name" value="WD40/YVTN_repeat-like_dom_sf"/>
</dbReference>
<dbReference type="EMBL" id="MHVI01000032">
    <property type="protein sequence ID" value="OHA90497.1"/>
    <property type="molecule type" value="Genomic_DNA"/>
</dbReference>
<sequence>MTLYKILPLGALVLGVSLFFFFSNTVLGQSESVSTGVIKGISLEPQSTVAYILNDDKTISAYDLSSKKFTISHAALLPQARNIYKIFGNSDGSRLAVFYGNGTSVVELRIAFFDVSQGGKKQFIAGPDYVLGGQVDQGRVRGVFSSDGDTLFVTYAENTLFSFSAISTEQRQVIVGDLPSAIAITDTGLVLVSNEQSGNLSIVSSADLTVRATVKVGTNPGDVIFNRVTKRAYVSNSGSDDISVVDAERGIVTNTLKVGKAPLSLAYDEKNGAVYVANNSSGNVSVIGPDFSRKSIELSSPAYFKSSPLTLTFRNKDRKLFIVNTSEARYFVYDVATSRLIAEGETDPFPIRIFAPEKVSSAYLWSWNAGSLVTLEPETFKVGSSSGVTDRDGVFFARPQFVTIDLPTNRVFVSNVGADYVTVIDGATQKPVVKIVVGKSIQNLLIESVSRKLYAVSPADSAVYVIDISGTTYPVTSIKLAQQPRGGAINKKTNTLYYSNSAADMLSVIDGTRDAVIATIDLPANSFPLLSAVDEERNKVYVALYGGTSIAVINGVTNTIEKLIPAGGRPIWVRYIPELDLIFSTIENGKKVLVIEPLSGDVIQSLPIDGDPYRIFFDATTQYVYVSQRNKNLVSVFRMVGIGKEFELVDTLPISYWGETDARPYNLVSYNENTNLAYFTSVADKVVVVRVAHDSNNLMQGIWQATINADGSVITSQPSSTQDVRPYTIWGLIMVSILLILAATFFWRRYYMQTSSPTQPNELP</sequence>
<gene>
    <name evidence="2" type="ORF">A2665_02730</name>
</gene>
<protein>
    <recommendedName>
        <fullName evidence="4">SMP-30/Gluconolactonase/LRE-like region domain-containing protein</fullName>
    </recommendedName>
</protein>
<proteinExistence type="predicted"/>
<evidence type="ECO:0008006" key="4">
    <source>
        <dbReference type="Google" id="ProtNLM"/>
    </source>
</evidence>
<keyword evidence="1" id="KW-1133">Transmembrane helix</keyword>
<dbReference type="NCBIfam" id="TIGR02276">
    <property type="entry name" value="beta_rpt_yvtn"/>
    <property type="match status" value="1"/>
</dbReference>
<feature type="transmembrane region" description="Helical" evidence="1">
    <location>
        <begin position="727"/>
        <end position="747"/>
    </location>
</feature>
<dbReference type="InterPro" id="IPR011048">
    <property type="entry name" value="Haem_d1_sf"/>
</dbReference>
<dbReference type="Proteomes" id="UP000177746">
    <property type="component" value="Unassembled WGS sequence"/>
</dbReference>
<dbReference type="Gene3D" id="2.130.10.10">
    <property type="entry name" value="YVTN repeat-like/Quinoprotein amine dehydrogenase"/>
    <property type="match status" value="3"/>
</dbReference>